<keyword evidence="1" id="KW-1133">Transmembrane helix</keyword>
<accession>A0A1Y1XHM5</accession>
<gene>
    <name evidence="2" type="ORF">BCR32DRAFT_266031</name>
</gene>
<comment type="caution">
    <text evidence="2">The sequence shown here is derived from an EMBL/GenBank/DDBJ whole genome shotgun (WGS) entry which is preliminary data.</text>
</comment>
<dbReference type="Gene3D" id="3.40.190.10">
    <property type="entry name" value="Periplasmic binding protein-like II"/>
    <property type="match status" value="1"/>
</dbReference>
<sequence length="771" mass="91004">MYVIKQCFINLFIFIINIKLIYSTTIHGYFYNIFPKNEISTKNVIESYFENNKKEFGINPDINLIVTVSNSTNYEDYIDEVKKEIKQSKYHFFLIDYNSLFGDYSYYHDGKIDLINNFDETKLSPEKGRIVIPTKELDVKDFYSYTIPLNKYLKYDDEKNHNSGYLNYRIYEDCQLNNNYYAYPFSASYDLLFYNKKYFKKLEADFNKLENWSDIERIILEYQQKKDNTKYGINLGLDSPRNFMSFLLEYFHIINNESYNECATGYLQSKNSKSNKIIYYDYNKCGLGYDIFYEDNIKKEGNKEHIFRSIKQILNNHIINPNSLSYNESQAFENFLNGESIFFKGNYSSFIDIVKRIYLSSNDSTLSSSSNSLKNDTINSILQNINLTTENIFKENDQFGVTVLPNGYSTYSGYALIGNNHINFTQLYYDITQIIALLTSEKAQMDRSINYNISPAFNYNSIEEEESSSPITTMCQSIPCNIYKKIKPISLTKSFLNKETANNDNIFNNFYEFFKKYYYEGDDILLQNVFLDKIKVLLKIHYIKWDSFAGIFSIVFGLLAFLYCIILIYLIFKYRENIILKESYPLATIIYIFGFSFFVINPIINIVRPISQWVSVFKHYYRYFSLTITFCAYLYKLWKINIKINKNELIICGINLLKIPILIIILTIFLIQLFINILWDIVSRDKYIATFYYNKSTSKFERLAQVVSKNSSIFYFLEDLTLIVILYSLKYDQEARKLIFNSVNFISAISISTLTVLPKILEVIYTNKSKN</sequence>
<evidence type="ECO:0000256" key="1">
    <source>
        <dbReference type="SAM" id="Phobius"/>
    </source>
</evidence>
<organism evidence="2 3">
    <name type="scientific">Anaeromyces robustus</name>
    <dbReference type="NCBI Taxonomy" id="1754192"/>
    <lineage>
        <taxon>Eukaryota</taxon>
        <taxon>Fungi</taxon>
        <taxon>Fungi incertae sedis</taxon>
        <taxon>Chytridiomycota</taxon>
        <taxon>Chytridiomycota incertae sedis</taxon>
        <taxon>Neocallimastigomycetes</taxon>
        <taxon>Neocallimastigales</taxon>
        <taxon>Neocallimastigaceae</taxon>
        <taxon>Anaeromyces</taxon>
    </lineage>
</organism>
<evidence type="ECO:0000313" key="2">
    <source>
        <dbReference type="EMBL" id="ORX84884.1"/>
    </source>
</evidence>
<feature type="transmembrane region" description="Helical" evidence="1">
    <location>
        <begin position="659"/>
        <end position="679"/>
    </location>
</feature>
<protein>
    <recommendedName>
        <fullName evidence="4">Periplasmic binding protein-like II</fullName>
    </recommendedName>
</protein>
<feature type="transmembrane region" description="Helical" evidence="1">
    <location>
        <begin position="738"/>
        <end position="761"/>
    </location>
</feature>
<feature type="transmembrane region" description="Helical" evidence="1">
    <location>
        <begin position="712"/>
        <end position="729"/>
    </location>
</feature>
<feature type="transmembrane region" description="Helical" evidence="1">
    <location>
        <begin position="548"/>
        <end position="572"/>
    </location>
</feature>
<feature type="transmembrane region" description="Helical" evidence="1">
    <location>
        <begin position="620"/>
        <end position="638"/>
    </location>
</feature>
<keyword evidence="1" id="KW-0812">Transmembrane</keyword>
<reference evidence="2 3" key="2">
    <citation type="submission" date="2016-08" db="EMBL/GenBank/DDBJ databases">
        <title>Pervasive Adenine N6-methylation of Active Genes in Fungi.</title>
        <authorList>
            <consortium name="DOE Joint Genome Institute"/>
            <person name="Mondo S.J."/>
            <person name="Dannebaum R.O."/>
            <person name="Kuo R.C."/>
            <person name="Labutti K."/>
            <person name="Haridas S."/>
            <person name="Kuo A."/>
            <person name="Salamov A."/>
            <person name="Ahrendt S.R."/>
            <person name="Lipzen A."/>
            <person name="Sullivan W."/>
            <person name="Andreopoulos W.B."/>
            <person name="Clum A."/>
            <person name="Lindquist E."/>
            <person name="Daum C."/>
            <person name="Ramamoorthy G.K."/>
            <person name="Gryganskyi A."/>
            <person name="Culley D."/>
            <person name="Magnuson J.K."/>
            <person name="James T.Y."/>
            <person name="O'Malley M.A."/>
            <person name="Stajich J.E."/>
            <person name="Spatafora J.W."/>
            <person name="Visel A."/>
            <person name="Grigoriev I.V."/>
        </authorList>
    </citation>
    <scope>NUCLEOTIDE SEQUENCE [LARGE SCALE GENOMIC DNA]</scope>
    <source>
        <strain evidence="2 3">S4</strain>
    </source>
</reference>
<dbReference type="Proteomes" id="UP000193944">
    <property type="component" value="Unassembled WGS sequence"/>
</dbReference>
<evidence type="ECO:0000313" key="3">
    <source>
        <dbReference type="Proteomes" id="UP000193944"/>
    </source>
</evidence>
<keyword evidence="1" id="KW-0472">Membrane</keyword>
<dbReference type="AlphaFoldDB" id="A0A1Y1XHM5"/>
<dbReference type="OrthoDB" id="10606028at2759"/>
<evidence type="ECO:0008006" key="4">
    <source>
        <dbReference type="Google" id="ProtNLM"/>
    </source>
</evidence>
<feature type="transmembrane region" description="Helical" evidence="1">
    <location>
        <begin position="7"/>
        <end position="30"/>
    </location>
</feature>
<name>A0A1Y1XHM5_9FUNG</name>
<dbReference type="SUPFAM" id="SSF53850">
    <property type="entry name" value="Periplasmic binding protein-like II"/>
    <property type="match status" value="1"/>
</dbReference>
<reference evidence="2 3" key="1">
    <citation type="submission" date="2016-08" db="EMBL/GenBank/DDBJ databases">
        <title>A Parts List for Fungal Cellulosomes Revealed by Comparative Genomics.</title>
        <authorList>
            <consortium name="DOE Joint Genome Institute"/>
            <person name="Haitjema C.H."/>
            <person name="Gilmore S.P."/>
            <person name="Henske J.K."/>
            <person name="Solomon K.V."/>
            <person name="De Groot R."/>
            <person name="Kuo A."/>
            <person name="Mondo S.J."/>
            <person name="Salamov A.A."/>
            <person name="Labutti K."/>
            <person name="Zhao Z."/>
            <person name="Chiniquy J."/>
            <person name="Barry K."/>
            <person name="Brewer H.M."/>
            <person name="Purvine S.O."/>
            <person name="Wright A.T."/>
            <person name="Boxma B."/>
            <person name="Van Alen T."/>
            <person name="Hackstein J.H."/>
            <person name="Baker S.E."/>
            <person name="Grigoriev I.V."/>
            <person name="O'Malley M.A."/>
        </authorList>
    </citation>
    <scope>NUCLEOTIDE SEQUENCE [LARGE SCALE GENOMIC DNA]</scope>
    <source>
        <strain evidence="2 3">S4</strain>
    </source>
</reference>
<feature type="transmembrane region" description="Helical" evidence="1">
    <location>
        <begin position="584"/>
        <end position="608"/>
    </location>
</feature>
<proteinExistence type="predicted"/>
<keyword evidence="3" id="KW-1185">Reference proteome</keyword>
<dbReference type="EMBL" id="MCFG01000044">
    <property type="protein sequence ID" value="ORX84884.1"/>
    <property type="molecule type" value="Genomic_DNA"/>
</dbReference>